<reference evidence="1" key="1">
    <citation type="submission" date="2023-08" db="EMBL/GenBank/DDBJ databases">
        <authorList>
            <person name="Audoor S."/>
            <person name="Bilcke G."/>
        </authorList>
    </citation>
    <scope>NUCLEOTIDE SEQUENCE</scope>
</reference>
<protein>
    <submittedName>
        <fullName evidence="1">Uncharacterized protein</fullName>
    </submittedName>
</protein>
<proteinExistence type="predicted"/>
<dbReference type="Gene3D" id="1.25.40.20">
    <property type="entry name" value="Ankyrin repeat-containing domain"/>
    <property type="match status" value="1"/>
</dbReference>
<dbReference type="SUPFAM" id="SSF48403">
    <property type="entry name" value="Ankyrin repeat"/>
    <property type="match status" value="1"/>
</dbReference>
<evidence type="ECO:0000313" key="2">
    <source>
        <dbReference type="Proteomes" id="UP001295423"/>
    </source>
</evidence>
<comment type="caution">
    <text evidence="1">The sequence shown here is derived from an EMBL/GenBank/DDBJ whole genome shotgun (WGS) entry which is preliminary data.</text>
</comment>
<dbReference type="SMART" id="SM00248">
    <property type="entry name" value="ANK"/>
    <property type="match status" value="2"/>
</dbReference>
<dbReference type="AlphaFoldDB" id="A0AAD2CPL7"/>
<dbReference type="InterPro" id="IPR002110">
    <property type="entry name" value="Ankyrin_rpt"/>
</dbReference>
<dbReference type="EMBL" id="CAKOGP040000224">
    <property type="protein sequence ID" value="CAJ1932430.1"/>
    <property type="molecule type" value="Genomic_DNA"/>
</dbReference>
<dbReference type="InterPro" id="IPR036770">
    <property type="entry name" value="Ankyrin_rpt-contain_sf"/>
</dbReference>
<sequence length="226" mass="26109">MNEHQIQGSAMVSMPVSTQNANVLGNKTRSATSDLSNPAKRRAIAKNIVIKPADYVKSAFKANGFDLDAVKASAEKNFSEPTEAMLSSYTSELLANVRKNNMEKLRQLHAEKKLVNSSNKFGESLLHLSCRRSFTEMTKFLIFDVKVDLNIRDDYFRTPLHDACWTPEPNFELVELLIKEAPEHLLLEDVRGFTPFDYVRTDHWKLWLRFLWERRQQLRPKDPKII</sequence>
<dbReference type="Proteomes" id="UP001295423">
    <property type="component" value="Unassembled WGS sequence"/>
</dbReference>
<name>A0AAD2CPL7_9STRA</name>
<gene>
    <name evidence="1" type="ORF">CYCCA115_LOCUS2832</name>
</gene>
<organism evidence="1 2">
    <name type="scientific">Cylindrotheca closterium</name>
    <dbReference type="NCBI Taxonomy" id="2856"/>
    <lineage>
        <taxon>Eukaryota</taxon>
        <taxon>Sar</taxon>
        <taxon>Stramenopiles</taxon>
        <taxon>Ochrophyta</taxon>
        <taxon>Bacillariophyta</taxon>
        <taxon>Bacillariophyceae</taxon>
        <taxon>Bacillariophycidae</taxon>
        <taxon>Bacillariales</taxon>
        <taxon>Bacillariaceae</taxon>
        <taxon>Cylindrotheca</taxon>
    </lineage>
</organism>
<keyword evidence="2" id="KW-1185">Reference proteome</keyword>
<evidence type="ECO:0000313" key="1">
    <source>
        <dbReference type="EMBL" id="CAJ1932430.1"/>
    </source>
</evidence>
<dbReference type="Pfam" id="PF12796">
    <property type="entry name" value="Ank_2"/>
    <property type="match status" value="1"/>
</dbReference>
<accession>A0AAD2CPL7</accession>